<feature type="non-terminal residue" evidence="3">
    <location>
        <position position="284"/>
    </location>
</feature>
<evidence type="ECO:0000313" key="3">
    <source>
        <dbReference type="EMBL" id="KAK1756742.1"/>
    </source>
</evidence>
<accession>A0AAJ0BH53</accession>
<comment type="caution">
    <text evidence="3">The sequence shown here is derived from an EMBL/GenBank/DDBJ whole genome shotgun (WGS) entry which is preliminary data.</text>
</comment>
<feature type="domain" description="Protein kinase" evidence="2">
    <location>
        <begin position="35"/>
        <end position="284"/>
    </location>
</feature>
<evidence type="ECO:0000256" key="1">
    <source>
        <dbReference type="SAM" id="MobiDB-lite"/>
    </source>
</evidence>
<dbReference type="EMBL" id="MU839831">
    <property type="protein sequence ID" value="KAK1756742.1"/>
    <property type="molecule type" value="Genomic_DNA"/>
</dbReference>
<dbReference type="InterPro" id="IPR000719">
    <property type="entry name" value="Prot_kinase_dom"/>
</dbReference>
<protein>
    <recommendedName>
        <fullName evidence="2">Protein kinase domain-containing protein</fullName>
    </recommendedName>
</protein>
<gene>
    <name evidence="3" type="ORF">QBC47DRAFT_319884</name>
</gene>
<feature type="region of interest" description="Disordered" evidence="1">
    <location>
        <begin position="1"/>
        <end position="22"/>
    </location>
</feature>
<dbReference type="PROSITE" id="PS50011">
    <property type="entry name" value="PROTEIN_KINASE_DOM"/>
    <property type="match status" value="1"/>
</dbReference>
<evidence type="ECO:0000313" key="4">
    <source>
        <dbReference type="Proteomes" id="UP001239445"/>
    </source>
</evidence>
<dbReference type="GO" id="GO:0004672">
    <property type="term" value="F:protein kinase activity"/>
    <property type="evidence" value="ECO:0007669"/>
    <property type="project" value="InterPro"/>
</dbReference>
<proteinExistence type="predicted"/>
<dbReference type="Proteomes" id="UP001239445">
    <property type="component" value="Unassembled WGS sequence"/>
</dbReference>
<keyword evidence="4" id="KW-1185">Reference proteome</keyword>
<evidence type="ECO:0000259" key="2">
    <source>
        <dbReference type="PROSITE" id="PS50011"/>
    </source>
</evidence>
<dbReference type="Gene3D" id="1.10.510.10">
    <property type="entry name" value="Transferase(Phosphotransferase) domain 1"/>
    <property type="match status" value="1"/>
</dbReference>
<dbReference type="GO" id="GO:0005524">
    <property type="term" value="F:ATP binding"/>
    <property type="evidence" value="ECO:0007669"/>
    <property type="project" value="InterPro"/>
</dbReference>
<organism evidence="3 4">
    <name type="scientific">Echria macrotheca</name>
    <dbReference type="NCBI Taxonomy" id="438768"/>
    <lineage>
        <taxon>Eukaryota</taxon>
        <taxon>Fungi</taxon>
        <taxon>Dikarya</taxon>
        <taxon>Ascomycota</taxon>
        <taxon>Pezizomycotina</taxon>
        <taxon>Sordariomycetes</taxon>
        <taxon>Sordariomycetidae</taxon>
        <taxon>Sordariales</taxon>
        <taxon>Schizotheciaceae</taxon>
        <taxon>Echria</taxon>
    </lineage>
</organism>
<name>A0AAJ0BH53_9PEZI</name>
<dbReference type="AlphaFoldDB" id="A0AAJ0BH53"/>
<reference evidence="3" key="1">
    <citation type="submission" date="2023-06" db="EMBL/GenBank/DDBJ databases">
        <title>Genome-scale phylogeny and comparative genomics of the fungal order Sordariales.</title>
        <authorList>
            <consortium name="Lawrence Berkeley National Laboratory"/>
            <person name="Hensen N."/>
            <person name="Bonometti L."/>
            <person name="Westerberg I."/>
            <person name="Brannstrom I.O."/>
            <person name="Guillou S."/>
            <person name="Cros-Aarteil S."/>
            <person name="Calhoun S."/>
            <person name="Haridas S."/>
            <person name="Kuo A."/>
            <person name="Mondo S."/>
            <person name="Pangilinan J."/>
            <person name="Riley R."/>
            <person name="Labutti K."/>
            <person name="Andreopoulos B."/>
            <person name="Lipzen A."/>
            <person name="Chen C."/>
            <person name="Yanf M."/>
            <person name="Daum C."/>
            <person name="Ng V."/>
            <person name="Clum A."/>
            <person name="Steindorff A."/>
            <person name="Ohm R."/>
            <person name="Martin F."/>
            <person name="Silar P."/>
            <person name="Natvig D."/>
            <person name="Lalanne C."/>
            <person name="Gautier V."/>
            <person name="Ament-Velasquez S.L."/>
            <person name="Kruys A."/>
            <person name="Hutchinson M.I."/>
            <person name="Powell A.J."/>
            <person name="Barry K."/>
            <person name="Miller A.N."/>
            <person name="Grigoriev I.V."/>
            <person name="Debuchy R."/>
            <person name="Gladieux P."/>
            <person name="Thoren M.H."/>
            <person name="Johannesson H."/>
        </authorList>
    </citation>
    <scope>NUCLEOTIDE SEQUENCE</scope>
    <source>
        <strain evidence="3">PSN4</strain>
    </source>
</reference>
<dbReference type="SUPFAM" id="SSF56112">
    <property type="entry name" value="Protein kinase-like (PK-like)"/>
    <property type="match status" value="1"/>
</dbReference>
<sequence length="284" mass="32274">MAYLPLSDEVIPTRANPGPDDPATRYLQARPSGFWRGEILDEKAGISTVTKLRSVDYPSEEIIMKRLRRYEQWETSAMVGVPPEIEISTVSQRDTYVHRQLPLALNVFPEMLAFRVHKKLHTDFDVSMFFEFYNGGSLADLVQRHINSQTLVPEALIWHVIAQLGRAYAYLHTGKFIPSFEVGKPAPSLVTAEVPEWKPISHNDGYAYNIWLHQPSDQAKARDASLRQFDEDFPQVILGDFGLAFQAHLDRDDELRGHPCPGAHEYATWADKTALARCVMQLVL</sequence>
<dbReference type="InterPro" id="IPR011009">
    <property type="entry name" value="Kinase-like_dom_sf"/>
</dbReference>